<dbReference type="InterPro" id="IPR002347">
    <property type="entry name" value="SDR_fam"/>
</dbReference>
<dbReference type="CDD" id="cd05233">
    <property type="entry name" value="SDR_c"/>
    <property type="match status" value="1"/>
</dbReference>
<proteinExistence type="inferred from homology"/>
<sequence>MGRKTAIITGANRGVGRGVANVFAEKGYDLFLAYNGETEKAKEVQQHVTEKYGVRCELFDCDLSKVEDIYKLVDTAVGIYGKIDVLMSNAGVGYEKYLRYAKVEEIDHVYMVNYRAGILLATLVGQHMIDNKIKGSMVFTASIKSIQPTPIDCIYGGMKAGLKRSVQSIAREFGPFGIRANTVSPGCIAINPKGYEDKTYEGDADRIPIGRTGTGEDIGYMAAFLCSEEAGFITGADFLVDGGQACGVNSMDETEDYDGIHGRGTYIVK</sequence>
<reference evidence="3 4" key="1">
    <citation type="submission" date="2020-08" db="EMBL/GenBank/DDBJ databases">
        <title>Genome public.</title>
        <authorList>
            <person name="Liu C."/>
            <person name="Sun Q."/>
        </authorList>
    </citation>
    <scope>NUCLEOTIDE SEQUENCE [LARGE SCALE GENOMIC DNA]</scope>
    <source>
        <strain evidence="3 4">NSJ-46</strain>
    </source>
</reference>
<evidence type="ECO:0000256" key="2">
    <source>
        <dbReference type="ARBA" id="ARBA00023002"/>
    </source>
</evidence>
<dbReference type="PRINTS" id="PR00080">
    <property type="entry name" value="SDRFAMILY"/>
</dbReference>
<organism evidence="3 4">
    <name type="scientific">Jingyaoa shaoxingensis</name>
    <dbReference type="NCBI Taxonomy" id="2763671"/>
    <lineage>
        <taxon>Bacteria</taxon>
        <taxon>Bacillati</taxon>
        <taxon>Bacillota</taxon>
        <taxon>Clostridia</taxon>
        <taxon>Lachnospirales</taxon>
        <taxon>Lachnospiraceae</taxon>
        <taxon>Jingyaoa</taxon>
    </lineage>
</organism>
<evidence type="ECO:0000313" key="3">
    <source>
        <dbReference type="EMBL" id="MBC8573252.1"/>
    </source>
</evidence>
<gene>
    <name evidence="3" type="ORF">H8716_09170</name>
</gene>
<keyword evidence="4" id="KW-1185">Reference proteome</keyword>
<protein>
    <submittedName>
        <fullName evidence="3">SDR family oxidoreductase</fullName>
    </submittedName>
</protein>
<dbReference type="Gene3D" id="3.40.50.720">
    <property type="entry name" value="NAD(P)-binding Rossmann-like Domain"/>
    <property type="match status" value="1"/>
</dbReference>
<dbReference type="Proteomes" id="UP000657421">
    <property type="component" value="Unassembled WGS sequence"/>
</dbReference>
<comment type="similarity">
    <text evidence="1">Belongs to the short-chain dehydrogenases/reductases (SDR) family.</text>
</comment>
<comment type="caution">
    <text evidence="3">The sequence shown here is derived from an EMBL/GenBank/DDBJ whole genome shotgun (WGS) entry which is preliminary data.</text>
</comment>
<evidence type="ECO:0000313" key="4">
    <source>
        <dbReference type="Proteomes" id="UP000657421"/>
    </source>
</evidence>
<dbReference type="EMBL" id="JACRSZ010000008">
    <property type="protein sequence ID" value="MBC8573252.1"/>
    <property type="molecule type" value="Genomic_DNA"/>
</dbReference>
<dbReference type="PANTHER" id="PTHR43639:SF1">
    <property type="entry name" value="SHORT-CHAIN DEHYDROGENASE_REDUCTASE FAMILY PROTEIN"/>
    <property type="match status" value="1"/>
</dbReference>
<dbReference type="PANTHER" id="PTHR43639">
    <property type="entry name" value="OXIDOREDUCTASE, SHORT-CHAIN DEHYDROGENASE/REDUCTASE FAMILY (AFU_ORTHOLOGUE AFUA_5G02870)"/>
    <property type="match status" value="1"/>
</dbReference>
<dbReference type="Pfam" id="PF13561">
    <property type="entry name" value="adh_short_C2"/>
    <property type="match status" value="1"/>
</dbReference>
<dbReference type="InterPro" id="IPR036291">
    <property type="entry name" value="NAD(P)-bd_dom_sf"/>
</dbReference>
<dbReference type="SUPFAM" id="SSF51735">
    <property type="entry name" value="NAD(P)-binding Rossmann-fold domains"/>
    <property type="match status" value="1"/>
</dbReference>
<evidence type="ECO:0000256" key="1">
    <source>
        <dbReference type="ARBA" id="ARBA00006484"/>
    </source>
</evidence>
<dbReference type="RefSeq" id="WP_249308344.1">
    <property type="nucleotide sequence ID" value="NZ_JACRSZ010000008.1"/>
</dbReference>
<dbReference type="PRINTS" id="PR00081">
    <property type="entry name" value="GDHRDH"/>
</dbReference>
<accession>A0ABR7NBP9</accession>
<name>A0ABR7NBP9_9FIRM</name>
<keyword evidence="2" id="KW-0560">Oxidoreductase</keyword>